<feature type="region of interest" description="Disordered" evidence="1">
    <location>
        <begin position="1"/>
        <end position="20"/>
    </location>
</feature>
<name>R7S0W0_PUNST</name>
<feature type="compositionally biased region" description="Pro residues" evidence="1">
    <location>
        <begin position="109"/>
        <end position="121"/>
    </location>
</feature>
<proteinExistence type="predicted"/>
<evidence type="ECO:0000256" key="1">
    <source>
        <dbReference type="SAM" id="MobiDB-lite"/>
    </source>
</evidence>
<dbReference type="RefSeq" id="XP_007389261.1">
    <property type="nucleotide sequence ID" value="XM_007389199.1"/>
</dbReference>
<accession>R7S0W0</accession>
<evidence type="ECO:0000313" key="2">
    <source>
        <dbReference type="EMBL" id="EIN03489.1"/>
    </source>
</evidence>
<dbReference type="Proteomes" id="UP000054196">
    <property type="component" value="Unassembled WGS sequence"/>
</dbReference>
<evidence type="ECO:0000313" key="3">
    <source>
        <dbReference type="Proteomes" id="UP000054196"/>
    </source>
</evidence>
<dbReference type="KEGG" id="psq:PUNSTDRAFT_139486"/>
<dbReference type="EMBL" id="JH687562">
    <property type="protein sequence ID" value="EIN03489.1"/>
    <property type="molecule type" value="Genomic_DNA"/>
</dbReference>
<keyword evidence="3" id="KW-1185">Reference proteome</keyword>
<dbReference type="HOGENOM" id="CLU_1611619_0_0_1"/>
<dbReference type="AlphaFoldDB" id="R7S0W0"/>
<sequence length="165" mass="17540">MSFCPSGLSSRPTALASAPGATLASAHSIVQVPVPAVTPRPEDSKRPPCRPRTRSVCPAAPARPCRLPGPEREPVGGSRSTQLPPPVPTCRAPIPEREPPTRLRSTPRSPRPCRLPFPELEPPMRLSSAPRRLPHPPFAQPRARAANAVALGAVTPPLPFAQPRA</sequence>
<dbReference type="GeneID" id="18880330"/>
<feature type="compositionally biased region" description="Low complexity" evidence="1">
    <location>
        <begin position="57"/>
        <end position="66"/>
    </location>
</feature>
<reference evidence="3" key="1">
    <citation type="journal article" date="2012" name="Science">
        <title>The Paleozoic origin of enzymatic lignin decomposition reconstructed from 31 fungal genomes.</title>
        <authorList>
            <person name="Floudas D."/>
            <person name="Binder M."/>
            <person name="Riley R."/>
            <person name="Barry K."/>
            <person name="Blanchette R.A."/>
            <person name="Henrissat B."/>
            <person name="Martinez A.T."/>
            <person name="Otillar R."/>
            <person name="Spatafora J.W."/>
            <person name="Yadav J.S."/>
            <person name="Aerts A."/>
            <person name="Benoit I."/>
            <person name="Boyd A."/>
            <person name="Carlson A."/>
            <person name="Copeland A."/>
            <person name="Coutinho P.M."/>
            <person name="de Vries R.P."/>
            <person name="Ferreira P."/>
            <person name="Findley K."/>
            <person name="Foster B."/>
            <person name="Gaskell J."/>
            <person name="Glotzer D."/>
            <person name="Gorecki P."/>
            <person name="Heitman J."/>
            <person name="Hesse C."/>
            <person name="Hori C."/>
            <person name="Igarashi K."/>
            <person name="Jurgens J.A."/>
            <person name="Kallen N."/>
            <person name="Kersten P."/>
            <person name="Kohler A."/>
            <person name="Kuees U."/>
            <person name="Kumar T.K.A."/>
            <person name="Kuo A."/>
            <person name="LaButti K."/>
            <person name="Larrondo L.F."/>
            <person name="Lindquist E."/>
            <person name="Ling A."/>
            <person name="Lombard V."/>
            <person name="Lucas S."/>
            <person name="Lundell T."/>
            <person name="Martin R."/>
            <person name="McLaughlin D.J."/>
            <person name="Morgenstern I."/>
            <person name="Morin E."/>
            <person name="Murat C."/>
            <person name="Nagy L.G."/>
            <person name="Nolan M."/>
            <person name="Ohm R.A."/>
            <person name="Patyshakuliyeva A."/>
            <person name="Rokas A."/>
            <person name="Ruiz-Duenas F.J."/>
            <person name="Sabat G."/>
            <person name="Salamov A."/>
            <person name="Samejima M."/>
            <person name="Schmutz J."/>
            <person name="Slot J.C."/>
            <person name="St John F."/>
            <person name="Stenlid J."/>
            <person name="Sun H."/>
            <person name="Sun S."/>
            <person name="Syed K."/>
            <person name="Tsang A."/>
            <person name="Wiebenga A."/>
            <person name="Young D."/>
            <person name="Pisabarro A."/>
            <person name="Eastwood D.C."/>
            <person name="Martin F."/>
            <person name="Cullen D."/>
            <person name="Grigoriev I.V."/>
            <person name="Hibbett D.S."/>
        </authorList>
    </citation>
    <scope>NUCLEOTIDE SEQUENCE [LARGE SCALE GENOMIC DNA]</scope>
    <source>
        <strain evidence="3">HHB-11173 SS5</strain>
    </source>
</reference>
<gene>
    <name evidence="2" type="ORF">PUNSTDRAFT_139486</name>
</gene>
<protein>
    <submittedName>
        <fullName evidence="2">Uncharacterized protein</fullName>
    </submittedName>
</protein>
<organism evidence="2 3">
    <name type="scientific">Punctularia strigosozonata (strain HHB-11173)</name>
    <name type="common">White-rot fungus</name>
    <dbReference type="NCBI Taxonomy" id="741275"/>
    <lineage>
        <taxon>Eukaryota</taxon>
        <taxon>Fungi</taxon>
        <taxon>Dikarya</taxon>
        <taxon>Basidiomycota</taxon>
        <taxon>Agaricomycotina</taxon>
        <taxon>Agaricomycetes</taxon>
        <taxon>Corticiales</taxon>
        <taxon>Punctulariaceae</taxon>
        <taxon>Punctularia</taxon>
    </lineage>
</organism>
<feature type="region of interest" description="Disordered" evidence="1">
    <location>
        <begin position="31"/>
        <end position="139"/>
    </location>
</feature>